<dbReference type="FunCoup" id="A0A7N2L4Q6">
    <property type="interactions" value="1312"/>
</dbReference>
<dbReference type="Gramene" id="QL03p016506:mrna">
    <property type="protein sequence ID" value="QL03p016506:mrna:CDS:1"/>
    <property type="gene ID" value="QL03p016506"/>
</dbReference>
<dbReference type="InterPro" id="IPR007493">
    <property type="entry name" value="DUF538"/>
</dbReference>
<dbReference type="EMBL" id="LRBV02000003">
    <property type="status" value="NOT_ANNOTATED_CDS"/>
    <property type="molecule type" value="Genomic_DNA"/>
</dbReference>
<gene>
    <name evidence="1" type="primary">LOC115979158</name>
</gene>
<name>A0A7N2L4Q6_QUELO</name>
<proteinExistence type="predicted"/>
<dbReference type="KEGG" id="qlo:115979158"/>
<dbReference type="SUPFAM" id="SSF141562">
    <property type="entry name" value="At5g01610-like"/>
    <property type="match status" value="1"/>
</dbReference>
<protein>
    <submittedName>
        <fullName evidence="1">Uncharacterized protein</fullName>
    </submittedName>
</protein>
<sequence length="145" mass="16590">MSLVTEEIKAKAEYYQGHQFCQEKSKFLLTEMGLPNGLLPLQDIEECGYVKETGFVWLRQKRSITHKFEKIGKLVSYATEVSAYIEHKKIKRLSGVRAKELLIWVTLNEIFVDDPPTDKIIIKSLTGLSRTLPVSAFEIEDGKDL</sequence>
<dbReference type="Proteomes" id="UP000594261">
    <property type="component" value="Chromosome 3"/>
</dbReference>
<dbReference type="OrthoDB" id="1878965at2759"/>
<dbReference type="RefSeq" id="XP_030956986.1">
    <property type="nucleotide sequence ID" value="XM_031101126.1"/>
</dbReference>
<dbReference type="OMA" id="TICEMSM"/>
<dbReference type="Gene3D" id="2.30.240.10">
    <property type="entry name" value="At5g01610-like"/>
    <property type="match status" value="1"/>
</dbReference>
<dbReference type="EnsemblPlants" id="QL03p016506:mrna">
    <property type="protein sequence ID" value="QL03p016506:mrna:CDS:1"/>
    <property type="gene ID" value="QL03p016506"/>
</dbReference>
<reference evidence="1" key="2">
    <citation type="submission" date="2021-01" db="UniProtKB">
        <authorList>
            <consortium name="EnsemblPlants"/>
        </authorList>
    </citation>
    <scope>IDENTIFICATION</scope>
</reference>
<dbReference type="Pfam" id="PF04398">
    <property type="entry name" value="DUF538"/>
    <property type="match status" value="1"/>
</dbReference>
<dbReference type="PANTHER" id="PTHR31676:SF10">
    <property type="entry name" value="EXPRESSED PROTEIN"/>
    <property type="match status" value="1"/>
</dbReference>
<evidence type="ECO:0000313" key="2">
    <source>
        <dbReference type="Proteomes" id="UP000594261"/>
    </source>
</evidence>
<accession>A0A7N2L4Q6</accession>
<dbReference type="AlphaFoldDB" id="A0A7N2L4Q6"/>
<evidence type="ECO:0000313" key="1">
    <source>
        <dbReference type="EnsemblPlants" id="QL03p016506:mrna:CDS:1"/>
    </source>
</evidence>
<dbReference type="InParanoid" id="A0A7N2L4Q6"/>
<dbReference type="PANTHER" id="PTHR31676">
    <property type="entry name" value="T31J12.3 PROTEIN-RELATED"/>
    <property type="match status" value="1"/>
</dbReference>
<dbReference type="GeneID" id="115979158"/>
<keyword evidence="2" id="KW-1185">Reference proteome</keyword>
<organism evidence="1 2">
    <name type="scientific">Quercus lobata</name>
    <name type="common">Valley oak</name>
    <dbReference type="NCBI Taxonomy" id="97700"/>
    <lineage>
        <taxon>Eukaryota</taxon>
        <taxon>Viridiplantae</taxon>
        <taxon>Streptophyta</taxon>
        <taxon>Embryophyta</taxon>
        <taxon>Tracheophyta</taxon>
        <taxon>Spermatophyta</taxon>
        <taxon>Magnoliopsida</taxon>
        <taxon>eudicotyledons</taxon>
        <taxon>Gunneridae</taxon>
        <taxon>Pentapetalae</taxon>
        <taxon>rosids</taxon>
        <taxon>fabids</taxon>
        <taxon>Fagales</taxon>
        <taxon>Fagaceae</taxon>
        <taxon>Quercus</taxon>
    </lineage>
</organism>
<reference evidence="1 2" key="1">
    <citation type="journal article" date="2016" name="G3 (Bethesda)">
        <title>First Draft Assembly and Annotation of the Genome of a California Endemic Oak Quercus lobata Nee (Fagaceae).</title>
        <authorList>
            <person name="Sork V.L."/>
            <person name="Fitz-Gibbon S.T."/>
            <person name="Puiu D."/>
            <person name="Crepeau M."/>
            <person name="Gugger P.F."/>
            <person name="Sherman R."/>
            <person name="Stevens K."/>
            <person name="Langley C.H."/>
            <person name="Pellegrini M."/>
            <person name="Salzberg S.L."/>
        </authorList>
    </citation>
    <scope>NUCLEOTIDE SEQUENCE [LARGE SCALE GENOMIC DNA]</scope>
    <source>
        <strain evidence="1 2">cv. SW786</strain>
    </source>
</reference>
<dbReference type="InterPro" id="IPR036758">
    <property type="entry name" value="At5g01610-like"/>
</dbReference>